<evidence type="ECO:0000256" key="3">
    <source>
        <dbReference type="ARBA" id="ARBA00022692"/>
    </source>
</evidence>
<dbReference type="EMBL" id="JBDJPC010000007">
    <property type="protein sequence ID" value="KAL1494029.1"/>
    <property type="molecule type" value="Genomic_DNA"/>
</dbReference>
<sequence>MCSRASLSVQIVAMNAQNTSSPNPDIPIYPEWEHSDTVLSAFFWLYVDSTLFAAPLEKKFGVKWILFCAIFLNNAAYIVIPLFAATFGENGALFCRLLQDKIPVPYIAMATSIHVWATLVAHIGVAWCSNMVITESNRYLDKIMHFDIKSNGVYSALAPAIALMSGFIFGPLSDFLITKQYLQTVNARRIFHMTGASGIAVSVICLSFLNENQKPISILLMVTIYVSQAAMACGNVINMIDLSPRFAGIIFGFSNATGQAIALFAPISVEYIVTNDHEITQWRIIFLLTATIIFCTALFFVIFASGERQKWDGPEGPQIQRRSNLSIAEGPAIFVTVKYGN</sequence>
<dbReference type="InterPro" id="IPR050382">
    <property type="entry name" value="MFS_Na/Anion_cotransporter"/>
</dbReference>
<evidence type="ECO:0000256" key="4">
    <source>
        <dbReference type="ARBA" id="ARBA00022847"/>
    </source>
</evidence>
<dbReference type="PANTHER" id="PTHR11662">
    <property type="entry name" value="SOLUTE CARRIER FAMILY 17"/>
    <property type="match status" value="1"/>
</dbReference>
<accession>A0ABD1EHJ8</accession>
<feature type="transmembrane region" description="Helical" evidence="7">
    <location>
        <begin position="284"/>
        <end position="304"/>
    </location>
</feature>
<reference evidence="8 9" key="1">
    <citation type="submission" date="2024-05" db="EMBL/GenBank/DDBJ databases">
        <title>Genetic variation in Jamaican populations of the coffee berry borer (Hypothenemus hampei).</title>
        <authorList>
            <person name="Errbii M."/>
            <person name="Myrie A."/>
        </authorList>
    </citation>
    <scope>NUCLEOTIDE SEQUENCE [LARGE SCALE GENOMIC DNA]</scope>
    <source>
        <strain evidence="8">JA-Hopewell-2020-01-JO</strain>
        <tissue evidence="8">Whole body</tissue>
    </source>
</reference>
<dbReference type="AlphaFoldDB" id="A0ABD1EHJ8"/>
<protein>
    <recommendedName>
        <fullName evidence="10">Inorganic phosphate cotransporter</fullName>
    </recommendedName>
</protein>
<dbReference type="GO" id="GO:0016020">
    <property type="term" value="C:membrane"/>
    <property type="evidence" value="ECO:0007669"/>
    <property type="project" value="UniProtKB-SubCell"/>
</dbReference>
<evidence type="ECO:0000313" key="9">
    <source>
        <dbReference type="Proteomes" id="UP001566132"/>
    </source>
</evidence>
<feature type="transmembrane region" description="Helical" evidence="7">
    <location>
        <begin position="107"/>
        <end position="133"/>
    </location>
</feature>
<keyword evidence="6 7" id="KW-0472">Membrane</keyword>
<dbReference type="FunFam" id="1.20.1250.20:FF:000003">
    <property type="entry name" value="Solute carrier family 17 member 3"/>
    <property type="match status" value="1"/>
</dbReference>
<comment type="subcellular location">
    <subcellularLocation>
        <location evidence="1">Membrane</location>
        <topology evidence="1">Multi-pass membrane protein</topology>
    </subcellularLocation>
</comment>
<feature type="transmembrane region" description="Helical" evidence="7">
    <location>
        <begin position="190"/>
        <end position="209"/>
    </location>
</feature>
<evidence type="ECO:0000256" key="2">
    <source>
        <dbReference type="ARBA" id="ARBA00022448"/>
    </source>
</evidence>
<dbReference type="GO" id="GO:0015293">
    <property type="term" value="F:symporter activity"/>
    <property type="evidence" value="ECO:0007669"/>
    <property type="project" value="UniProtKB-KW"/>
</dbReference>
<evidence type="ECO:0000256" key="7">
    <source>
        <dbReference type="SAM" id="Phobius"/>
    </source>
</evidence>
<gene>
    <name evidence="8" type="ORF">ABEB36_009698</name>
</gene>
<evidence type="ECO:0000256" key="5">
    <source>
        <dbReference type="ARBA" id="ARBA00022989"/>
    </source>
</evidence>
<feature type="transmembrane region" description="Helical" evidence="7">
    <location>
        <begin position="64"/>
        <end position="87"/>
    </location>
</feature>
<name>A0ABD1EHJ8_HYPHA</name>
<organism evidence="8 9">
    <name type="scientific">Hypothenemus hampei</name>
    <name type="common">Coffee berry borer</name>
    <dbReference type="NCBI Taxonomy" id="57062"/>
    <lineage>
        <taxon>Eukaryota</taxon>
        <taxon>Metazoa</taxon>
        <taxon>Ecdysozoa</taxon>
        <taxon>Arthropoda</taxon>
        <taxon>Hexapoda</taxon>
        <taxon>Insecta</taxon>
        <taxon>Pterygota</taxon>
        <taxon>Neoptera</taxon>
        <taxon>Endopterygota</taxon>
        <taxon>Coleoptera</taxon>
        <taxon>Polyphaga</taxon>
        <taxon>Cucujiformia</taxon>
        <taxon>Curculionidae</taxon>
        <taxon>Scolytinae</taxon>
        <taxon>Hypothenemus</taxon>
    </lineage>
</organism>
<evidence type="ECO:0008006" key="10">
    <source>
        <dbReference type="Google" id="ProtNLM"/>
    </source>
</evidence>
<proteinExistence type="predicted"/>
<keyword evidence="2" id="KW-0813">Transport</keyword>
<dbReference type="Gene3D" id="1.20.120.540">
    <property type="entry name" value="Voltage-gated potassium channels"/>
    <property type="match status" value="1"/>
</dbReference>
<feature type="transmembrane region" description="Helical" evidence="7">
    <location>
        <begin position="153"/>
        <end position="170"/>
    </location>
</feature>
<dbReference type="SUPFAM" id="SSF103473">
    <property type="entry name" value="MFS general substrate transporter"/>
    <property type="match status" value="1"/>
</dbReference>
<dbReference type="InterPro" id="IPR036259">
    <property type="entry name" value="MFS_trans_sf"/>
</dbReference>
<dbReference type="Proteomes" id="UP001566132">
    <property type="component" value="Unassembled WGS sequence"/>
</dbReference>
<feature type="transmembrane region" description="Helical" evidence="7">
    <location>
        <begin position="246"/>
        <end position="272"/>
    </location>
</feature>
<evidence type="ECO:0000256" key="6">
    <source>
        <dbReference type="ARBA" id="ARBA00023136"/>
    </source>
</evidence>
<dbReference type="Gene3D" id="1.20.1250.20">
    <property type="entry name" value="MFS general substrate transporter like domains"/>
    <property type="match status" value="1"/>
</dbReference>
<evidence type="ECO:0000256" key="1">
    <source>
        <dbReference type="ARBA" id="ARBA00004141"/>
    </source>
</evidence>
<feature type="transmembrane region" description="Helical" evidence="7">
    <location>
        <begin position="216"/>
        <end position="240"/>
    </location>
</feature>
<keyword evidence="5 7" id="KW-1133">Transmembrane helix</keyword>
<keyword evidence="9" id="KW-1185">Reference proteome</keyword>
<keyword evidence="3 7" id="KW-0812">Transmembrane</keyword>
<keyword evidence="4" id="KW-0769">Symport</keyword>
<evidence type="ECO:0000313" key="8">
    <source>
        <dbReference type="EMBL" id="KAL1494029.1"/>
    </source>
</evidence>
<dbReference type="PANTHER" id="PTHR11662:SF280">
    <property type="entry name" value="FI21844P1-RELATED"/>
    <property type="match status" value="1"/>
</dbReference>
<dbReference type="InterPro" id="IPR027378">
    <property type="entry name" value="Nucleotide_channel_N"/>
</dbReference>
<comment type="caution">
    <text evidence="8">The sequence shown here is derived from an EMBL/GenBank/DDBJ whole genome shotgun (WGS) entry which is preliminary data.</text>
</comment>